<comment type="caution">
    <text evidence="3">The sequence shown here is derived from an EMBL/GenBank/DDBJ whole genome shotgun (WGS) entry which is preliminary data.</text>
</comment>
<feature type="transmembrane region" description="Helical" evidence="1">
    <location>
        <begin position="106"/>
        <end position="123"/>
    </location>
</feature>
<feature type="transmembrane region" description="Helical" evidence="1">
    <location>
        <begin position="155"/>
        <end position="172"/>
    </location>
</feature>
<sequence length="303" mass="35126">MAILIVLSIILFVQNFKTLKGSLASYIAISSTMLILFLCKNAIISGYLFYPIELFDFLNFEWKQPKALLNFYKRGTYLDGMNNVDTSHLNFFETFKYWLTIPKLDGLFNSFYILLLILFPWFLLKKNKASGLFIIYTLSILQLILLWNNSPQYRFFFAFIMFLSVQIFISVFKNKMIGFYLVCIAIVASAFSVFFNINLKHFTDNALAMDSNSFSIKHIIVPAGISKTTTKFTKETINGFEFYSPNSDMFIWGTGNGNLPCVNKKQVNYIKTYYHYTPVLRTKNQKDGFLSVPTENEIIKTNF</sequence>
<feature type="transmembrane region" description="Helical" evidence="1">
    <location>
        <begin position="26"/>
        <end position="50"/>
    </location>
</feature>
<evidence type="ECO:0000259" key="2">
    <source>
        <dbReference type="Pfam" id="PF26626"/>
    </source>
</evidence>
<protein>
    <recommendedName>
        <fullName evidence="2">DUF8201 domain-containing protein</fullName>
    </recommendedName>
</protein>
<evidence type="ECO:0000256" key="1">
    <source>
        <dbReference type="SAM" id="Phobius"/>
    </source>
</evidence>
<dbReference type="NCBIfam" id="NF047510">
    <property type="entry name" value="LIC_10190_fam"/>
    <property type="match status" value="1"/>
</dbReference>
<dbReference type="Pfam" id="PF26626">
    <property type="entry name" value="DUF8201"/>
    <property type="match status" value="1"/>
</dbReference>
<dbReference type="InterPro" id="IPR058065">
    <property type="entry name" value="LIC_10190-like"/>
</dbReference>
<dbReference type="InterPro" id="IPR058514">
    <property type="entry name" value="DUF8201"/>
</dbReference>
<keyword evidence="1" id="KW-1133">Transmembrane helix</keyword>
<name>A0ABP9FG47_9FLAO</name>
<feature type="transmembrane region" description="Helical" evidence="1">
    <location>
        <begin position="178"/>
        <end position="199"/>
    </location>
</feature>
<gene>
    <name evidence="3" type="ORF">GCM10023311_28580</name>
</gene>
<dbReference type="Proteomes" id="UP001500433">
    <property type="component" value="Unassembled WGS sequence"/>
</dbReference>
<keyword evidence="4" id="KW-1185">Reference proteome</keyword>
<reference evidence="4" key="1">
    <citation type="journal article" date="2019" name="Int. J. Syst. Evol. Microbiol.">
        <title>The Global Catalogue of Microorganisms (GCM) 10K type strain sequencing project: providing services to taxonomists for standard genome sequencing and annotation.</title>
        <authorList>
            <consortium name="The Broad Institute Genomics Platform"/>
            <consortium name="The Broad Institute Genome Sequencing Center for Infectious Disease"/>
            <person name="Wu L."/>
            <person name="Ma J."/>
        </authorList>
    </citation>
    <scope>NUCLEOTIDE SEQUENCE [LARGE SCALE GENOMIC DNA]</scope>
    <source>
        <strain evidence="4">JCM 18274</strain>
    </source>
</reference>
<feature type="domain" description="DUF8201" evidence="2">
    <location>
        <begin position="1"/>
        <end position="161"/>
    </location>
</feature>
<accession>A0ABP9FG47</accession>
<evidence type="ECO:0000313" key="3">
    <source>
        <dbReference type="EMBL" id="GAA4901186.1"/>
    </source>
</evidence>
<organism evidence="3 4">
    <name type="scientific">Flaviramulus aquimarinus</name>
    <dbReference type="NCBI Taxonomy" id="1170456"/>
    <lineage>
        <taxon>Bacteria</taxon>
        <taxon>Pseudomonadati</taxon>
        <taxon>Bacteroidota</taxon>
        <taxon>Flavobacteriia</taxon>
        <taxon>Flavobacteriales</taxon>
        <taxon>Flavobacteriaceae</taxon>
        <taxon>Flaviramulus</taxon>
    </lineage>
</organism>
<evidence type="ECO:0000313" key="4">
    <source>
        <dbReference type="Proteomes" id="UP001500433"/>
    </source>
</evidence>
<keyword evidence="1" id="KW-0472">Membrane</keyword>
<dbReference type="EMBL" id="BAABJH010000007">
    <property type="protein sequence ID" value="GAA4901186.1"/>
    <property type="molecule type" value="Genomic_DNA"/>
</dbReference>
<keyword evidence="1" id="KW-0812">Transmembrane</keyword>
<proteinExistence type="predicted"/>
<feature type="transmembrane region" description="Helical" evidence="1">
    <location>
        <begin position="129"/>
        <end position="148"/>
    </location>
</feature>